<evidence type="ECO:0000313" key="2">
    <source>
        <dbReference type="EMBL" id="ORX07080.1"/>
    </source>
</evidence>
<feature type="compositionally biased region" description="Low complexity" evidence="1">
    <location>
        <begin position="49"/>
        <end position="71"/>
    </location>
</feature>
<reference evidence="2 3" key="1">
    <citation type="submission" date="2016-01" db="EMBL/GenBank/DDBJ databases">
        <title>The new phylogeny of the genus Mycobacterium.</title>
        <authorList>
            <person name="Tarcisio F."/>
            <person name="Conor M."/>
            <person name="Antonella G."/>
            <person name="Elisabetta G."/>
            <person name="Giulia F.S."/>
            <person name="Sara T."/>
            <person name="Anna F."/>
            <person name="Clotilde B."/>
            <person name="Roberto B."/>
            <person name="Veronica D.S."/>
            <person name="Fabio R."/>
            <person name="Monica P."/>
            <person name="Olivier J."/>
            <person name="Enrico T."/>
            <person name="Nicola S."/>
        </authorList>
    </citation>
    <scope>NUCLEOTIDE SEQUENCE [LARGE SCALE GENOMIC DNA]</scope>
    <source>
        <strain evidence="2 3">DSM 44166</strain>
    </source>
</reference>
<dbReference type="Proteomes" id="UP000193317">
    <property type="component" value="Unassembled WGS sequence"/>
</dbReference>
<name>A0A1X2ENM2_MYCSZ</name>
<evidence type="ECO:0000313" key="3">
    <source>
        <dbReference type="Proteomes" id="UP000193317"/>
    </source>
</evidence>
<dbReference type="AlphaFoldDB" id="A0A1X2ENM2"/>
<dbReference type="RefSeq" id="WP_085670606.1">
    <property type="nucleotide sequence ID" value="NZ_LQPW01000064.1"/>
</dbReference>
<gene>
    <name evidence="2" type="ORF">AWC27_26320</name>
</gene>
<keyword evidence="3" id="KW-1185">Reference proteome</keyword>
<dbReference type="EMBL" id="LQPW01000064">
    <property type="protein sequence ID" value="ORX07080.1"/>
    <property type="molecule type" value="Genomic_DNA"/>
</dbReference>
<organism evidence="2 3">
    <name type="scientific">Mycobacterium szulgai</name>
    <dbReference type="NCBI Taxonomy" id="1787"/>
    <lineage>
        <taxon>Bacteria</taxon>
        <taxon>Bacillati</taxon>
        <taxon>Actinomycetota</taxon>
        <taxon>Actinomycetes</taxon>
        <taxon>Mycobacteriales</taxon>
        <taxon>Mycobacteriaceae</taxon>
        <taxon>Mycobacterium</taxon>
    </lineage>
</organism>
<feature type="region of interest" description="Disordered" evidence="1">
    <location>
        <begin position="25"/>
        <end position="71"/>
    </location>
</feature>
<dbReference type="PROSITE" id="PS51257">
    <property type="entry name" value="PROKAR_LIPOPROTEIN"/>
    <property type="match status" value="1"/>
</dbReference>
<sequence length="252" mass="25280">MARRAVFWVAVAAVFVVAGCGGTGGRSAMPSVTGRDEGPSRLPPIYPGTTVSIPPSSSSTSASTSVSAAPVTKTIPGDGTFKVGVDIQPGTYRSEGGESCYWERLRGLNGSYKDIIANGAGNAPQVVRVEAGDVAFKTQHCAMWTLQAPGAATTTTSSSKAPVALPPGAQVCPPSGGPAGAFAQSATGSPGTTCPFAEQVRQAYGASGPASSTPRQVDAVSPVTGQHYTMTCAASGSLVTCNGGNDAVVYLY</sequence>
<comment type="caution">
    <text evidence="2">The sequence shown here is derived from an EMBL/GenBank/DDBJ whole genome shotgun (WGS) entry which is preliminary data.</text>
</comment>
<evidence type="ECO:0000256" key="1">
    <source>
        <dbReference type="SAM" id="MobiDB-lite"/>
    </source>
</evidence>
<proteinExistence type="predicted"/>
<accession>A0A1X2ENM2</accession>
<protein>
    <submittedName>
        <fullName evidence="2">Uncharacterized protein</fullName>
    </submittedName>
</protein>